<dbReference type="VEuPathDB" id="TriTrypDB:TcIL3000_0_04660"/>
<name>F9W920_TRYCI</name>
<sequence>MHFVVKQTMSPIPACRDELSPQQWDVAEDTALHVMQLLGKFFDNFLPLRTLFDVVGWIFQESSESHIGVAGSVCLPTFLSQKINEANVFPGFECFPEDLFQLIVPSQSRLTLCAWSAGYLMCELATCLVSPLHGHASVCYGRLRVLAGFSDGFIQVTSRNMVQQCTRSTKSPIAKGYGAITHKAPDVFDRFVM</sequence>
<evidence type="ECO:0000313" key="2">
    <source>
        <dbReference type="Proteomes" id="UP000000702"/>
    </source>
</evidence>
<comment type="caution">
    <text evidence="1">The sequence shown here is derived from an EMBL/GenBank/DDBJ whole genome shotgun (WGS) entry which is preliminary data.</text>
</comment>
<protein>
    <submittedName>
        <fullName evidence="1">WGS project CAEQ00000000 data, annotated contig 181</fullName>
    </submittedName>
</protein>
<proteinExistence type="predicted"/>
<gene>
    <name evidence="1" type="ORF">TCIL3000_0_04660</name>
</gene>
<reference evidence="1 2" key="2">
    <citation type="journal article" date="2012" name="Proc. Natl. Acad. Sci. U.S.A.">
        <title>Antigenic diversity is generated by distinct evolutionary mechanisms in African trypanosome species.</title>
        <authorList>
            <person name="Jackson A.P."/>
            <person name="Berry A."/>
            <person name="Aslett M."/>
            <person name="Allison H.C."/>
            <person name="Burton P."/>
            <person name="Vavrova-Anderson J."/>
            <person name="Brown R."/>
            <person name="Browne H."/>
            <person name="Corton N."/>
            <person name="Hauser H."/>
            <person name="Gamble J."/>
            <person name="Gilderthorp R."/>
            <person name="Marcello L."/>
            <person name="McQuillan J."/>
            <person name="Otto T.D."/>
            <person name="Quail M.A."/>
            <person name="Sanders M.J."/>
            <person name="van Tonder A."/>
            <person name="Ginger M.L."/>
            <person name="Field M.C."/>
            <person name="Barry J.D."/>
            <person name="Hertz-Fowler C."/>
            <person name="Berriman M."/>
        </authorList>
    </citation>
    <scope>NUCLEOTIDE SEQUENCE [LARGE SCALE GENOMIC DNA]</scope>
    <source>
        <strain evidence="1 2">IL3000</strain>
    </source>
</reference>
<dbReference type="EMBL" id="CAEQ01001254">
    <property type="protein sequence ID" value="CCD13709.1"/>
    <property type="molecule type" value="Genomic_DNA"/>
</dbReference>
<keyword evidence="2" id="KW-1185">Reference proteome</keyword>
<accession>F9W920</accession>
<dbReference type="AlphaFoldDB" id="F9W920"/>
<evidence type="ECO:0000313" key="1">
    <source>
        <dbReference type="EMBL" id="CCD13709.1"/>
    </source>
</evidence>
<organism evidence="1 2">
    <name type="scientific">Trypanosoma congolense (strain IL3000)</name>
    <dbReference type="NCBI Taxonomy" id="1068625"/>
    <lineage>
        <taxon>Eukaryota</taxon>
        <taxon>Discoba</taxon>
        <taxon>Euglenozoa</taxon>
        <taxon>Kinetoplastea</taxon>
        <taxon>Metakinetoplastina</taxon>
        <taxon>Trypanosomatida</taxon>
        <taxon>Trypanosomatidae</taxon>
        <taxon>Trypanosoma</taxon>
        <taxon>Nannomonas</taxon>
    </lineage>
</organism>
<dbReference type="Proteomes" id="UP000000702">
    <property type="component" value="Unassembled WGS sequence"/>
</dbReference>
<reference evidence="2" key="1">
    <citation type="submission" date="2011-07" db="EMBL/GenBank/DDBJ databases">
        <title>Divergent evolution of antigenic variation in African trypanosomes.</title>
        <authorList>
            <person name="Jackson A.P."/>
            <person name="Berry A."/>
            <person name="Allison H.C."/>
            <person name="Burton P."/>
            <person name="Anderson J."/>
            <person name="Aslett M."/>
            <person name="Brown R."/>
            <person name="Corton N."/>
            <person name="Harris D."/>
            <person name="Hauser H."/>
            <person name="Gamble J."/>
            <person name="Gilderthorp R."/>
            <person name="McQuillan J."/>
            <person name="Quail M.A."/>
            <person name="Sanders M."/>
            <person name="Van Tonder A."/>
            <person name="Ginger M.L."/>
            <person name="Donelson J.E."/>
            <person name="Field M.C."/>
            <person name="Barry J.D."/>
            <person name="Berriman M."/>
            <person name="Hertz-Fowler C."/>
        </authorList>
    </citation>
    <scope>NUCLEOTIDE SEQUENCE [LARGE SCALE GENOMIC DNA]</scope>
    <source>
        <strain evidence="2">IL3000</strain>
    </source>
</reference>